<dbReference type="Pfam" id="PF00884">
    <property type="entry name" value="Sulfatase"/>
    <property type="match status" value="1"/>
</dbReference>
<dbReference type="InterPro" id="IPR024607">
    <property type="entry name" value="Sulfatase_CS"/>
</dbReference>
<dbReference type="InterPro" id="IPR000917">
    <property type="entry name" value="Sulfatase_N"/>
</dbReference>
<evidence type="ECO:0000256" key="7">
    <source>
        <dbReference type="SAM" id="SignalP"/>
    </source>
</evidence>
<dbReference type="Proteomes" id="UP001367676">
    <property type="component" value="Unassembled WGS sequence"/>
</dbReference>
<dbReference type="GO" id="GO:0008484">
    <property type="term" value="F:sulfuric ester hydrolase activity"/>
    <property type="evidence" value="ECO:0007669"/>
    <property type="project" value="InterPro"/>
</dbReference>
<evidence type="ECO:0000256" key="1">
    <source>
        <dbReference type="ARBA" id="ARBA00001913"/>
    </source>
</evidence>
<comment type="cofactor">
    <cofactor evidence="1">
        <name>Ca(2+)</name>
        <dbReference type="ChEBI" id="CHEBI:29108"/>
    </cofactor>
</comment>
<keyword evidence="5" id="KW-0106">Calcium</keyword>
<dbReference type="PROSITE" id="PS00149">
    <property type="entry name" value="SULFATASE_2"/>
    <property type="match status" value="1"/>
</dbReference>
<evidence type="ECO:0000256" key="3">
    <source>
        <dbReference type="ARBA" id="ARBA00022723"/>
    </source>
</evidence>
<protein>
    <recommendedName>
        <fullName evidence="8">Sulfatase N-terminal domain-containing protein</fullName>
    </recommendedName>
</protein>
<keyword evidence="4" id="KW-0378">Hydrolase</keyword>
<keyword evidence="3" id="KW-0479">Metal-binding</keyword>
<dbReference type="PROSITE" id="PS00523">
    <property type="entry name" value="SULFATASE_1"/>
    <property type="match status" value="1"/>
</dbReference>
<feature type="signal peptide" evidence="7">
    <location>
        <begin position="1"/>
        <end position="27"/>
    </location>
</feature>
<dbReference type="PANTHER" id="PTHR10342">
    <property type="entry name" value="ARYLSULFATASE"/>
    <property type="match status" value="1"/>
</dbReference>
<name>A0AAN9TIU7_9HEMI</name>
<proteinExistence type="inferred from homology"/>
<dbReference type="AlphaFoldDB" id="A0AAN9TIU7"/>
<dbReference type="Gene3D" id="3.40.720.10">
    <property type="entry name" value="Alkaline Phosphatase, subunit A"/>
    <property type="match status" value="1"/>
</dbReference>
<comment type="similarity">
    <text evidence="2">Belongs to the sulfatase family.</text>
</comment>
<evidence type="ECO:0000259" key="8">
    <source>
        <dbReference type="Pfam" id="PF00884"/>
    </source>
</evidence>
<evidence type="ECO:0000256" key="2">
    <source>
        <dbReference type="ARBA" id="ARBA00008779"/>
    </source>
</evidence>
<gene>
    <name evidence="9" type="ORF">V9T40_005488</name>
</gene>
<feature type="chain" id="PRO_5042826048" description="Sulfatase N-terminal domain-containing protein" evidence="7">
    <location>
        <begin position="28"/>
        <end position="585"/>
    </location>
</feature>
<organism evidence="9 10">
    <name type="scientific">Parthenolecanium corni</name>
    <dbReference type="NCBI Taxonomy" id="536013"/>
    <lineage>
        <taxon>Eukaryota</taxon>
        <taxon>Metazoa</taxon>
        <taxon>Ecdysozoa</taxon>
        <taxon>Arthropoda</taxon>
        <taxon>Hexapoda</taxon>
        <taxon>Insecta</taxon>
        <taxon>Pterygota</taxon>
        <taxon>Neoptera</taxon>
        <taxon>Paraneoptera</taxon>
        <taxon>Hemiptera</taxon>
        <taxon>Sternorrhyncha</taxon>
        <taxon>Coccoidea</taxon>
        <taxon>Coccidae</taxon>
        <taxon>Parthenolecanium</taxon>
    </lineage>
</organism>
<comment type="caution">
    <text evidence="9">The sequence shown here is derived from an EMBL/GenBank/DDBJ whole genome shotgun (WGS) entry which is preliminary data.</text>
</comment>
<evidence type="ECO:0000256" key="4">
    <source>
        <dbReference type="ARBA" id="ARBA00022801"/>
    </source>
</evidence>
<reference evidence="9 10" key="1">
    <citation type="submission" date="2024-03" db="EMBL/GenBank/DDBJ databases">
        <title>Adaptation during the transition from Ophiocordyceps entomopathogen to insect associate is accompanied by gene loss and intensified selection.</title>
        <authorList>
            <person name="Ward C.M."/>
            <person name="Onetto C.A."/>
            <person name="Borneman A.R."/>
        </authorList>
    </citation>
    <scope>NUCLEOTIDE SEQUENCE [LARGE SCALE GENOMIC DNA]</scope>
    <source>
        <strain evidence="9">AWRI1</strain>
        <tissue evidence="9">Single Adult Female</tissue>
    </source>
</reference>
<keyword evidence="6" id="KW-0325">Glycoprotein</keyword>
<evidence type="ECO:0000313" key="9">
    <source>
        <dbReference type="EMBL" id="KAK7588243.1"/>
    </source>
</evidence>
<feature type="domain" description="Sulfatase N-terminal" evidence="8">
    <location>
        <begin position="33"/>
        <end position="380"/>
    </location>
</feature>
<dbReference type="GO" id="GO:0046872">
    <property type="term" value="F:metal ion binding"/>
    <property type="evidence" value="ECO:0007669"/>
    <property type="project" value="UniProtKB-KW"/>
</dbReference>
<evidence type="ECO:0000256" key="6">
    <source>
        <dbReference type="ARBA" id="ARBA00023180"/>
    </source>
</evidence>
<dbReference type="EMBL" id="JBBCAQ010000023">
    <property type="protein sequence ID" value="KAK7588243.1"/>
    <property type="molecule type" value="Genomic_DNA"/>
</dbReference>
<accession>A0AAN9TIU7</accession>
<dbReference type="CDD" id="cd16029">
    <property type="entry name" value="4-S"/>
    <property type="match status" value="1"/>
</dbReference>
<sequence length="585" mass="66405">MLCCFATIMRSVMFLVVFVFICGTCVGSPPKRPHIIFILADDLGWNDVSFHGSNQIPTPNIDALAYHGVILKNHYSEALCTPSRSALLTGKYPIHTGSQHNVLLETHPSGLSLDEKLLPEYLKPLGYDTHAVGKWHLGFFKTDYTPTQRGFNSFYGFWNGYQDYYKHNVQATFVPYDGYDMRRNLEVDWSGIGNYSTDLFTDEAVKIIRRHDNSDPLFLYLAHLAPHAGTYEDPLQAPQEEISKFAGIADPDRRRYAGCRSCVSQRRELSAVLIFVAAKFSAMVSKLDQSVAAVVDALRNNSMLDDSIIVFVSDNGAPSTGLMRNYGSNWPLKGEKSTPWEGGVRTVAFIWSPLLQKTRRISRQLIHITDWLPTLYYAAGGNNTELENIDGTNMWHVLSGTKKENKNYTVLHNIDEELGYGYAALRHGDYKLINGTSMLGFLDDWFGQIQTENIPAYNISEIQRSKTYQIVSRVKSCCEKRMLKLRELVTVNCGESNDSTLRAHSKPCDSKRAPCLFNIALDPCERHNLYGQENLKTIQRELENKINEFRDSKKKIILPKVDPQSNPALHNNTWVSWRDHEENLI</sequence>
<evidence type="ECO:0000313" key="10">
    <source>
        <dbReference type="Proteomes" id="UP001367676"/>
    </source>
</evidence>
<evidence type="ECO:0000256" key="5">
    <source>
        <dbReference type="ARBA" id="ARBA00022837"/>
    </source>
</evidence>
<keyword evidence="7" id="KW-0732">Signal</keyword>
<dbReference type="PANTHER" id="PTHR10342:SF264">
    <property type="entry name" value="MIP05773P-RELATED"/>
    <property type="match status" value="1"/>
</dbReference>
<dbReference type="InterPro" id="IPR047115">
    <property type="entry name" value="ARSB"/>
</dbReference>
<keyword evidence="10" id="KW-1185">Reference proteome</keyword>
<dbReference type="InterPro" id="IPR017850">
    <property type="entry name" value="Alkaline_phosphatase_core_sf"/>
</dbReference>
<dbReference type="SUPFAM" id="SSF53649">
    <property type="entry name" value="Alkaline phosphatase-like"/>
    <property type="match status" value="1"/>
</dbReference>